<evidence type="ECO:0000256" key="1">
    <source>
        <dbReference type="ARBA" id="ARBA00004496"/>
    </source>
</evidence>
<dbReference type="Gene3D" id="1.25.10.10">
    <property type="entry name" value="Leucine-rich Repeat Variant"/>
    <property type="match status" value="1"/>
</dbReference>
<dbReference type="GO" id="GO:0010992">
    <property type="term" value="P:ubiquitin recycling"/>
    <property type="evidence" value="ECO:0007669"/>
    <property type="project" value="TreeGrafter"/>
</dbReference>
<dbReference type="EMBL" id="DS022315">
    <property type="protein sequence ID" value="OAJ45215.1"/>
    <property type="molecule type" value="Genomic_DNA"/>
</dbReference>
<dbReference type="PANTHER" id="PTHR19849:SF0">
    <property type="entry name" value="PHOSPHOLIPASE A-2-ACTIVATING PROTEIN"/>
    <property type="match status" value="1"/>
</dbReference>
<evidence type="ECO:0000256" key="2">
    <source>
        <dbReference type="ARBA" id="ARBA00022490"/>
    </source>
</evidence>
<feature type="domain" description="Prephenate/arogenate dehydrogenase" evidence="7">
    <location>
        <begin position="1"/>
        <end position="281"/>
    </location>
</feature>
<keyword evidence="5" id="KW-0560">Oxidoreductase</keyword>
<sequence length="1275" mass="141568">MGKLYARTFIKAGLSVFACDVPERYSDLLEEFLESGIHILKDGFAVVRQCDFVIFSVEAMSIRTVVSKFGPAMKVGSIACGQTSVKTPEIAAFQEFLPQDVQIVTCHSLHGPSVNPKGQPLVVIRHRSDQPRFDLAIKILKTLQSDMVYLTAAEHDRITADTQAVTHVAFLSMGTAWKTQSTFPFESDSIQYLKWESASYVGGIENVKVLMALRIYSSKWHVYSGLALMNPNVMPQAQQYSQSVSDLFKLMIQENITELTTRIKNARDFVFGDFSRTPILLSDSVLDQFSLSAIPKEKRKSNSHLSLLAMVDCWAQLKIKPYEHLICQTPPFRLLLGIAEFLFRDENMLNESIQSAIYDKSIRSDDCEFYTSTKGWVECIGLGSPDAYRQRFECTAAFFSDRTTQARKVSAQLVEMIAQKIHSNESESCSVETKKRVPKTGTLDCQAVEHVTFNDIAVKFLQLATRIVMASTDMTAGSMFHLSAVLVGHSQDMDLVVVRPIESELLFILLSYILKVKAIASLDEDTLVSASRDRQVIVWQRLVKGEASFVQKAVFTGHSHFVNSLVCVPANEKYPNGLIYSGGFDKIIYAFDPTRIDEPVYKLTGHTDNVCSLSLADNGDVLSGSWDKTAKVWRDGVQVFTLKGHTQTVWSVLALSSDTYLTASADKTIKFWVGSKNTKTLTGHSDVVRSLTRVPKIGFASCSNDGSIRIWNFDGDLLSELYGHTSFVYSLDLLGSGELVSGGEDRTIRIWNESGLVQTMTQPCISIWCVATMPNQDIATGGNDGIVRIFTRTEKRYASLDIIKAFDESVAATAISSNSVGDVDKSKLPGLEALTVHGTKDGEVKMVRIENTVEAHQWNAAEAQWIKIGEVMDAIGNSRKQIYNGKEYDHVFDVDIQEGAPPLKLPYNTGDNPLQAAQDFIQKNDLSPNYLDQIAEFITKNSTAVTLGVDPVPSHYVDPFTGGSRYVSNEASAAVSGTPSAHAIGSKSSNGSNLIPMRSYSFFKVINIKAALSKILQLNSEIEKSMEFGEVCMKPEQEKHLEKLVLRIEAGKLDDFDATDFKILSLLAFEWPEAHRFPGIDLFRVVVLHTTAPLQLDSDFVFTILRAAQLPVQDVTLLTKSQETTVMLALRALSNLFSKADFRTVLYRQRQQASSILNQTSELAKKADNKNLRVALATLYLNMAVMVCENETTFDDAFSVDLLEILSKMIHTETDGEALFRELIAIGTIISNSKEAREAAILLDMKSSIKHVSKVTSEHEAKLQKAETELMAYLN</sequence>
<feature type="domain" description="PFU" evidence="8">
    <location>
        <begin position="857"/>
        <end position="952"/>
    </location>
</feature>
<dbReference type="PANTHER" id="PTHR19849">
    <property type="entry name" value="PHOSPHOLIPASE A-2-ACTIVATING PROTEIN"/>
    <property type="match status" value="1"/>
</dbReference>
<keyword evidence="3 6" id="KW-0853">WD repeat</keyword>
<comment type="subcellular location">
    <subcellularLocation>
        <location evidence="1">Cytoplasm</location>
    </subcellularLocation>
</comment>
<name>A0A177WZZ5_BATDL</name>
<gene>
    <name evidence="10" type="ORF">BDEG_28373</name>
</gene>
<dbReference type="Gene3D" id="2.130.10.10">
    <property type="entry name" value="YVTN repeat-like/Quinoprotein amine dehydrogenase"/>
    <property type="match status" value="1"/>
</dbReference>
<dbReference type="GO" id="GO:0006571">
    <property type="term" value="P:tyrosine biosynthetic process"/>
    <property type="evidence" value="ECO:0007669"/>
    <property type="project" value="InterPro"/>
</dbReference>
<feature type="repeat" description="WD" evidence="6">
    <location>
        <begin position="721"/>
        <end position="752"/>
    </location>
</feature>
<dbReference type="PROSITE" id="PS51396">
    <property type="entry name" value="PUL"/>
    <property type="match status" value="1"/>
</dbReference>
<dbReference type="Pfam" id="PF08324">
    <property type="entry name" value="PUL"/>
    <property type="match status" value="1"/>
</dbReference>
<dbReference type="GO" id="GO:0008977">
    <property type="term" value="F:prephenate dehydrogenase (NAD+) activity"/>
    <property type="evidence" value="ECO:0007669"/>
    <property type="project" value="InterPro"/>
</dbReference>
<dbReference type="InterPro" id="IPR036291">
    <property type="entry name" value="NAD(P)-bd_dom_sf"/>
</dbReference>
<proteinExistence type="predicted"/>
<dbReference type="OrthoDB" id="10265988at2759"/>
<evidence type="ECO:0000313" key="11">
    <source>
        <dbReference type="Proteomes" id="UP000077115"/>
    </source>
</evidence>
<dbReference type="InterPro" id="IPR036322">
    <property type="entry name" value="WD40_repeat_dom_sf"/>
</dbReference>
<reference evidence="10 11" key="1">
    <citation type="submission" date="2006-10" db="EMBL/GenBank/DDBJ databases">
        <title>The Genome Sequence of Batrachochytrium dendrobatidis JEL423.</title>
        <authorList>
            <consortium name="The Broad Institute Genome Sequencing Platform"/>
            <person name="Birren B."/>
            <person name="Lander E."/>
            <person name="Galagan J."/>
            <person name="Cuomo C."/>
            <person name="Devon K."/>
            <person name="Jaffe D."/>
            <person name="Butler J."/>
            <person name="Alvarez P."/>
            <person name="Gnerre S."/>
            <person name="Grabherr M."/>
            <person name="Kleber M."/>
            <person name="Mauceli E."/>
            <person name="Brockman W."/>
            <person name="Young S."/>
            <person name="LaButti K."/>
            <person name="Sykes S."/>
            <person name="DeCaprio D."/>
            <person name="Crawford M."/>
            <person name="Koehrsen M."/>
            <person name="Engels R."/>
            <person name="Montgomery P."/>
            <person name="Pearson M."/>
            <person name="Howarth C."/>
            <person name="Larson L."/>
            <person name="White J."/>
            <person name="O'Leary S."/>
            <person name="Kodira C."/>
            <person name="Zeng Q."/>
            <person name="Yandava C."/>
            <person name="Alvarado L."/>
            <person name="Longcore J."/>
            <person name="James T."/>
        </authorList>
    </citation>
    <scope>NUCLEOTIDE SEQUENCE [LARGE SCALE GENOMIC DNA]</scope>
    <source>
        <strain evidence="10 11">JEL423</strain>
    </source>
</reference>
<dbReference type="InterPro" id="IPR003099">
    <property type="entry name" value="Prephen_DH"/>
</dbReference>
<dbReference type="InterPro" id="IPR001680">
    <property type="entry name" value="WD40_rpt"/>
</dbReference>
<dbReference type="eggNOG" id="KOG0301">
    <property type="taxonomic scope" value="Eukaryota"/>
</dbReference>
<dbReference type="InterPro" id="IPR015943">
    <property type="entry name" value="WD40/YVTN_repeat-like_dom_sf"/>
</dbReference>
<protein>
    <submittedName>
        <fullName evidence="10">Prephenate dehydrogenase</fullName>
    </submittedName>
</protein>
<evidence type="ECO:0000256" key="3">
    <source>
        <dbReference type="ARBA" id="ARBA00022574"/>
    </source>
</evidence>
<dbReference type="AlphaFoldDB" id="A0A177WZZ5"/>
<accession>A0A177WZZ5</accession>
<dbReference type="InterPro" id="IPR013535">
    <property type="entry name" value="PUL_dom"/>
</dbReference>
<dbReference type="Gene3D" id="3.40.50.720">
    <property type="entry name" value="NAD(P)-binding Rossmann-like Domain"/>
    <property type="match status" value="1"/>
</dbReference>
<dbReference type="PROSITE" id="PS51394">
    <property type="entry name" value="PFU"/>
    <property type="match status" value="1"/>
</dbReference>
<evidence type="ECO:0000256" key="4">
    <source>
        <dbReference type="ARBA" id="ARBA00022737"/>
    </source>
</evidence>
<dbReference type="SUPFAM" id="SSF48179">
    <property type="entry name" value="6-phosphogluconate dehydrogenase C-terminal domain-like"/>
    <property type="match status" value="2"/>
</dbReference>
<dbReference type="Proteomes" id="UP000077115">
    <property type="component" value="Unassembled WGS sequence"/>
</dbReference>
<evidence type="ECO:0000259" key="7">
    <source>
        <dbReference type="PROSITE" id="PS51176"/>
    </source>
</evidence>
<dbReference type="InterPro" id="IPR008927">
    <property type="entry name" value="6-PGluconate_DH-like_C_sf"/>
</dbReference>
<feature type="repeat" description="WD" evidence="6">
    <location>
        <begin position="603"/>
        <end position="633"/>
    </location>
</feature>
<evidence type="ECO:0000313" key="10">
    <source>
        <dbReference type="EMBL" id="OAJ45215.1"/>
    </source>
</evidence>
<dbReference type="PROSITE" id="PS50082">
    <property type="entry name" value="WD_REPEATS_2"/>
    <property type="match status" value="4"/>
</dbReference>
<dbReference type="SUPFAM" id="SSF50978">
    <property type="entry name" value="WD40 repeat-like"/>
    <property type="match status" value="1"/>
</dbReference>
<dbReference type="InterPro" id="IPR015155">
    <property type="entry name" value="PFU"/>
</dbReference>
<dbReference type="GO" id="GO:0005634">
    <property type="term" value="C:nucleus"/>
    <property type="evidence" value="ECO:0007669"/>
    <property type="project" value="TreeGrafter"/>
</dbReference>
<feature type="repeat" description="WD" evidence="6">
    <location>
        <begin position="642"/>
        <end position="672"/>
    </location>
</feature>
<dbReference type="Pfam" id="PF00400">
    <property type="entry name" value="WD40"/>
    <property type="match status" value="4"/>
</dbReference>
<dbReference type="SMART" id="SM00320">
    <property type="entry name" value="WD40"/>
    <property type="match status" value="7"/>
</dbReference>
<dbReference type="GO" id="GO:0043161">
    <property type="term" value="P:proteasome-mediated ubiquitin-dependent protein catabolic process"/>
    <property type="evidence" value="ECO:0007669"/>
    <property type="project" value="TreeGrafter"/>
</dbReference>
<dbReference type="GO" id="GO:0043130">
    <property type="term" value="F:ubiquitin binding"/>
    <property type="evidence" value="ECO:0007669"/>
    <property type="project" value="TreeGrafter"/>
</dbReference>
<dbReference type="Gene3D" id="1.10.3660.10">
    <property type="entry name" value="6-phosphogluconate dehydrogenase C-terminal like domain"/>
    <property type="match status" value="2"/>
</dbReference>
<keyword evidence="4" id="KW-0677">Repeat</keyword>
<keyword evidence="2" id="KW-0963">Cytoplasm</keyword>
<evidence type="ECO:0000259" key="8">
    <source>
        <dbReference type="PROSITE" id="PS51394"/>
    </source>
</evidence>
<evidence type="ECO:0000259" key="9">
    <source>
        <dbReference type="PROSITE" id="PS51396"/>
    </source>
</evidence>
<reference evidence="10 11" key="2">
    <citation type="submission" date="2016-05" db="EMBL/GenBank/DDBJ databases">
        <title>Lineage-specific infection strategies underlie the spectrum of fungal disease in amphibians.</title>
        <authorList>
            <person name="Cuomo C.A."/>
            <person name="Farrer R.A."/>
            <person name="James T."/>
            <person name="Longcore J."/>
            <person name="Birren B."/>
        </authorList>
    </citation>
    <scope>NUCLEOTIDE SEQUENCE [LARGE SCALE GENOMIC DNA]</scope>
    <source>
        <strain evidence="10 11">JEL423</strain>
    </source>
</reference>
<dbReference type="FunFam" id="1.25.10.10:FF:002085">
    <property type="entry name" value="Chromosome 8, whole genome shotgun sequence"/>
    <property type="match status" value="1"/>
</dbReference>
<organism evidence="10 11">
    <name type="scientific">Batrachochytrium dendrobatidis (strain JEL423)</name>
    <dbReference type="NCBI Taxonomy" id="403673"/>
    <lineage>
        <taxon>Eukaryota</taxon>
        <taxon>Fungi</taxon>
        <taxon>Fungi incertae sedis</taxon>
        <taxon>Chytridiomycota</taxon>
        <taxon>Chytridiomycota incertae sedis</taxon>
        <taxon>Chytridiomycetes</taxon>
        <taxon>Rhizophydiales</taxon>
        <taxon>Rhizophydiales incertae sedis</taxon>
        <taxon>Batrachochytrium</taxon>
    </lineage>
</organism>
<dbReference type="VEuPathDB" id="FungiDB:BDEG_28373"/>
<dbReference type="PROSITE" id="PS50294">
    <property type="entry name" value="WD_REPEATS_REGION"/>
    <property type="match status" value="2"/>
</dbReference>
<dbReference type="SUPFAM" id="SSF51735">
    <property type="entry name" value="NAD(P)-binding Rossmann-fold domains"/>
    <property type="match status" value="1"/>
</dbReference>
<evidence type="ECO:0000256" key="5">
    <source>
        <dbReference type="ARBA" id="ARBA00023002"/>
    </source>
</evidence>
<dbReference type="Pfam" id="PF09070">
    <property type="entry name" value="PFU"/>
    <property type="match status" value="1"/>
</dbReference>
<dbReference type="Gene3D" id="3.10.20.870">
    <property type="entry name" value="PFU (PLAA family ubiquitin binding), C-terminal domain"/>
    <property type="match status" value="1"/>
</dbReference>
<dbReference type="FunFam" id="2.130.10.10:FF:000236">
    <property type="entry name" value="Polyubiquitin binding protein (Doa1/Ufd3)"/>
    <property type="match status" value="1"/>
</dbReference>
<evidence type="ECO:0000256" key="6">
    <source>
        <dbReference type="PROSITE-ProRule" id="PRU00221"/>
    </source>
</evidence>
<dbReference type="InterPro" id="IPR011989">
    <property type="entry name" value="ARM-like"/>
</dbReference>
<feature type="domain" description="PUL" evidence="9">
    <location>
        <begin position="993"/>
        <end position="1273"/>
    </location>
</feature>
<dbReference type="CDD" id="cd00200">
    <property type="entry name" value="WD40"/>
    <property type="match status" value="1"/>
</dbReference>
<dbReference type="PROSITE" id="PS51176">
    <property type="entry name" value="PDH_ADH"/>
    <property type="match status" value="1"/>
</dbReference>
<dbReference type="InterPro" id="IPR038122">
    <property type="entry name" value="PFU_sf"/>
</dbReference>
<dbReference type="GO" id="GO:0005737">
    <property type="term" value="C:cytoplasm"/>
    <property type="evidence" value="ECO:0007669"/>
    <property type="project" value="UniProtKB-SubCell"/>
</dbReference>
<feature type="repeat" description="WD" evidence="6">
    <location>
        <begin position="681"/>
        <end position="714"/>
    </location>
</feature>
<dbReference type="STRING" id="403673.A0A177WZZ5"/>
<dbReference type="GO" id="GO:0004665">
    <property type="term" value="F:prephenate dehydrogenase (NADP+) activity"/>
    <property type="evidence" value="ECO:0007669"/>
    <property type="project" value="InterPro"/>
</dbReference>